<dbReference type="InParanoid" id="A0A2P5EH89"/>
<name>A0A2P5EH89_TREOI</name>
<gene>
    <name evidence="2" type="ORF">TorRG33x02_193160</name>
</gene>
<comment type="caution">
    <text evidence="2">The sequence shown here is derived from an EMBL/GenBank/DDBJ whole genome shotgun (WGS) entry which is preliminary data.</text>
</comment>
<feature type="compositionally biased region" description="Polar residues" evidence="1">
    <location>
        <begin position="75"/>
        <end position="98"/>
    </location>
</feature>
<reference evidence="3" key="1">
    <citation type="submission" date="2016-06" db="EMBL/GenBank/DDBJ databases">
        <title>Parallel loss of symbiosis genes in relatives of nitrogen-fixing non-legume Parasponia.</title>
        <authorList>
            <person name="Van Velzen R."/>
            <person name="Holmer R."/>
            <person name="Bu F."/>
            <person name="Rutten L."/>
            <person name="Van Zeijl A."/>
            <person name="Liu W."/>
            <person name="Santuari L."/>
            <person name="Cao Q."/>
            <person name="Sharma T."/>
            <person name="Shen D."/>
            <person name="Roswanjaya Y."/>
            <person name="Wardhani T."/>
            <person name="Kalhor M.S."/>
            <person name="Jansen J."/>
            <person name="Van den Hoogen J."/>
            <person name="Gungor B."/>
            <person name="Hartog M."/>
            <person name="Hontelez J."/>
            <person name="Verver J."/>
            <person name="Yang W.-C."/>
            <person name="Schijlen E."/>
            <person name="Repin R."/>
            <person name="Schilthuizen M."/>
            <person name="Schranz E."/>
            <person name="Heidstra R."/>
            <person name="Miyata K."/>
            <person name="Fedorova E."/>
            <person name="Kohlen W."/>
            <person name="Bisseling T."/>
            <person name="Smit S."/>
            <person name="Geurts R."/>
        </authorList>
    </citation>
    <scope>NUCLEOTIDE SEQUENCE [LARGE SCALE GENOMIC DNA]</scope>
    <source>
        <strain evidence="3">cv. RG33-2</strain>
    </source>
</reference>
<feature type="region of interest" description="Disordered" evidence="1">
    <location>
        <begin position="74"/>
        <end position="100"/>
    </location>
</feature>
<accession>A0A2P5EH89</accession>
<evidence type="ECO:0000313" key="2">
    <source>
        <dbReference type="EMBL" id="PON84918.1"/>
    </source>
</evidence>
<dbReference type="EMBL" id="JXTC01000155">
    <property type="protein sequence ID" value="PON84918.1"/>
    <property type="molecule type" value="Genomic_DNA"/>
</dbReference>
<dbReference type="Proteomes" id="UP000237000">
    <property type="component" value="Unassembled WGS sequence"/>
</dbReference>
<proteinExistence type="predicted"/>
<dbReference type="AlphaFoldDB" id="A0A2P5EH89"/>
<keyword evidence="3" id="KW-1185">Reference proteome</keyword>
<evidence type="ECO:0000313" key="3">
    <source>
        <dbReference type="Proteomes" id="UP000237000"/>
    </source>
</evidence>
<sequence length="220" mass="23903">MDRDEISKLCGRLNLDDSNGLVVTETGSVSKDAGSEKKNEPFAKYDPYMRISAPLTSYKEKESRYANFLPLRDIGQSSSSHQNTPGFESRGQSGSDNDNGAWIGMARCHDPTLLGVQQMQLITEVSGAKLSSPALARASNINVESIPCSVAEALPVGVIDMIALTGDYPPIKENSRPWDQKSNQTTTALDDFSKQVTVVSPSQPQYVKVISEDFANLKGK</sequence>
<protein>
    <submittedName>
        <fullName evidence="2">Uncharacterized protein</fullName>
    </submittedName>
</protein>
<organism evidence="2 3">
    <name type="scientific">Trema orientale</name>
    <name type="common">Charcoal tree</name>
    <name type="synonym">Celtis orientalis</name>
    <dbReference type="NCBI Taxonomy" id="63057"/>
    <lineage>
        <taxon>Eukaryota</taxon>
        <taxon>Viridiplantae</taxon>
        <taxon>Streptophyta</taxon>
        <taxon>Embryophyta</taxon>
        <taxon>Tracheophyta</taxon>
        <taxon>Spermatophyta</taxon>
        <taxon>Magnoliopsida</taxon>
        <taxon>eudicotyledons</taxon>
        <taxon>Gunneridae</taxon>
        <taxon>Pentapetalae</taxon>
        <taxon>rosids</taxon>
        <taxon>fabids</taxon>
        <taxon>Rosales</taxon>
        <taxon>Cannabaceae</taxon>
        <taxon>Trema</taxon>
    </lineage>
</organism>
<evidence type="ECO:0000256" key="1">
    <source>
        <dbReference type="SAM" id="MobiDB-lite"/>
    </source>
</evidence>
<dbReference type="OrthoDB" id="10569156at2759"/>